<dbReference type="SUPFAM" id="SSF57716">
    <property type="entry name" value="Glucocorticoid receptor-like (DNA-binding domain)"/>
    <property type="match status" value="1"/>
</dbReference>
<dbReference type="GO" id="GO:0043565">
    <property type="term" value="F:sequence-specific DNA binding"/>
    <property type="evidence" value="ECO:0007669"/>
    <property type="project" value="InterPro"/>
</dbReference>
<keyword evidence="9" id="KW-1185">Reference proteome</keyword>
<dbReference type="Pfam" id="PF04855">
    <property type="entry name" value="SNF5"/>
    <property type="match status" value="1"/>
</dbReference>
<dbReference type="InterPro" id="IPR013088">
    <property type="entry name" value="Znf_NHR/GATA"/>
</dbReference>
<dbReference type="GO" id="GO:0000228">
    <property type="term" value="C:nuclear chromosome"/>
    <property type="evidence" value="ECO:0007669"/>
    <property type="project" value="InterPro"/>
</dbReference>
<evidence type="ECO:0000256" key="4">
    <source>
        <dbReference type="ARBA" id="ARBA00023163"/>
    </source>
</evidence>
<evidence type="ECO:0000256" key="3">
    <source>
        <dbReference type="ARBA" id="ARBA00023015"/>
    </source>
</evidence>
<dbReference type="PANTHER" id="PTHR10019">
    <property type="entry name" value="SNF5"/>
    <property type="match status" value="1"/>
</dbReference>
<dbReference type="AlphaFoldDB" id="A0A9P3M0I8"/>
<evidence type="ECO:0000259" key="7">
    <source>
        <dbReference type="SMART" id="SM00401"/>
    </source>
</evidence>
<dbReference type="GO" id="GO:0008270">
    <property type="term" value="F:zinc ion binding"/>
    <property type="evidence" value="ECO:0007669"/>
    <property type="project" value="InterPro"/>
</dbReference>
<dbReference type="Pfam" id="PF00320">
    <property type="entry name" value="GATA"/>
    <property type="match status" value="1"/>
</dbReference>
<name>A0A9P3M0I8_9FUNG</name>
<evidence type="ECO:0000256" key="2">
    <source>
        <dbReference type="ARBA" id="ARBA00010239"/>
    </source>
</evidence>
<gene>
    <name evidence="8" type="ORF">EMPS_09601</name>
</gene>
<feature type="region of interest" description="Disordered" evidence="6">
    <location>
        <begin position="1"/>
        <end position="185"/>
    </location>
</feature>
<keyword evidence="4" id="KW-0804">Transcription</keyword>
<evidence type="ECO:0000313" key="9">
    <source>
        <dbReference type="Proteomes" id="UP000827284"/>
    </source>
</evidence>
<dbReference type="GO" id="GO:0006338">
    <property type="term" value="P:chromatin remodeling"/>
    <property type="evidence" value="ECO:0007669"/>
    <property type="project" value="InterPro"/>
</dbReference>
<feature type="domain" description="GATA-type" evidence="7">
    <location>
        <begin position="519"/>
        <end position="571"/>
    </location>
</feature>
<proteinExistence type="inferred from homology"/>
<accession>A0A9P3M0I8</accession>
<reference evidence="8" key="2">
    <citation type="journal article" date="2022" name="Microbiol. Resour. Announc.">
        <title>Whole-Genome Sequence of Entomortierella parvispora E1425, a Mucoromycotan Fungus Associated with Burkholderiaceae-Related Endosymbiotic Bacteria.</title>
        <authorList>
            <person name="Herlambang A."/>
            <person name="Guo Y."/>
            <person name="Takashima Y."/>
            <person name="Narisawa K."/>
            <person name="Ohta H."/>
            <person name="Nishizawa T."/>
        </authorList>
    </citation>
    <scope>NUCLEOTIDE SEQUENCE</scope>
    <source>
        <strain evidence="8">E1425</strain>
    </source>
</reference>
<feature type="compositionally biased region" description="Basic residues" evidence="6">
    <location>
        <begin position="162"/>
        <end position="173"/>
    </location>
</feature>
<evidence type="ECO:0000256" key="6">
    <source>
        <dbReference type="SAM" id="MobiDB-lite"/>
    </source>
</evidence>
<feature type="compositionally biased region" description="Polar residues" evidence="6">
    <location>
        <begin position="25"/>
        <end position="59"/>
    </location>
</feature>
<dbReference type="OrthoDB" id="10258327at2759"/>
<keyword evidence="5" id="KW-0539">Nucleus</keyword>
<dbReference type="EMBL" id="BQFW01000013">
    <property type="protein sequence ID" value="GJJ77242.1"/>
    <property type="molecule type" value="Genomic_DNA"/>
</dbReference>
<feature type="compositionally biased region" description="Low complexity" evidence="6">
    <location>
        <begin position="578"/>
        <end position="588"/>
    </location>
</feature>
<dbReference type="InterPro" id="IPR006939">
    <property type="entry name" value="SNF5"/>
</dbReference>
<dbReference type="GO" id="GO:0006355">
    <property type="term" value="P:regulation of DNA-templated transcription"/>
    <property type="evidence" value="ECO:0007669"/>
    <property type="project" value="InterPro"/>
</dbReference>
<evidence type="ECO:0000256" key="5">
    <source>
        <dbReference type="ARBA" id="ARBA00023242"/>
    </source>
</evidence>
<reference evidence="8" key="1">
    <citation type="submission" date="2021-11" db="EMBL/GenBank/DDBJ databases">
        <authorList>
            <person name="Herlambang A."/>
            <person name="Guo Y."/>
            <person name="Takashima Y."/>
            <person name="Nishizawa T."/>
        </authorList>
    </citation>
    <scope>NUCLEOTIDE SEQUENCE</scope>
    <source>
        <strain evidence="8">E1425</strain>
    </source>
</reference>
<evidence type="ECO:0000256" key="1">
    <source>
        <dbReference type="ARBA" id="ARBA00004123"/>
    </source>
</evidence>
<evidence type="ECO:0000313" key="8">
    <source>
        <dbReference type="EMBL" id="GJJ77242.1"/>
    </source>
</evidence>
<dbReference type="Gene3D" id="3.30.50.10">
    <property type="entry name" value="Erythroid Transcription Factor GATA-1, subunit A"/>
    <property type="match status" value="1"/>
</dbReference>
<feature type="region of interest" description="Disordered" evidence="6">
    <location>
        <begin position="575"/>
        <end position="621"/>
    </location>
</feature>
<dbReference type="InterPro" id="IPR000679">
    <property type="entry name" value="Znf_GATA"/>
</dbReference>
<comment type="similarity">
    <text evidence="2">Belongs to the SNF5 family.</text>
</comment>
<feature type="compositionally biased region" description="Polar residues" evidence="6">
    <location>
        <begin position="1"/>
        <end position="16"/>
    </location>
</feature>
<feature type="compositionally biased region" description="Low complexity" evidence="6">
    <location>
        <begin position="124"/>
        <end position="134"/>
    </location>
</feature>
<keyword evidence="3" id="KW-0805">Transcription regulation</keyword>
<sequence>MSSWVNHTMASMQSHGPSRRVASTPGGSNSTVPNYPQRPSRSNSNTSGHPHPQMYSQQHGAPPGMLHHQGGPTPMHHGVPPQPFQGGPGPAPGAVGSLQPTYGVPPPPPPHHSYNPHQQPPPRHIQQQPQQPNPMAFRPGSAPVQPRQQNPYASHSPYPPPQHHHQQPHHHSSGQHVRPAPMNHAMGTFSTYSSRIREANTALVLPPALGRRAKRAAVASMMESDEDDWDFEDGSPRSTPSKMQRMLEKERLEKEKKSWVKRARKTRHIFNSQKELDAVADQDAILVPIRLEIDTDDFRLRDTFTWNVNEQLMTPENFAEILCEDLDLNMSKYVPDIVASIRSQIAEFEPIAEVQVPSEGARAVIQLDLHVGGINLRDRFEWDVGSDLTPEEFSKQLAGDLGIGGEFVALIAHEIHEQLFRYKQDRLLDRGFDAEPLYSGFRPTDEGENWCPALETLTAEEYEKILESSDRSVRRNRRETSRYGKGRRGPLYVTSLYTGGTGRRGRPPTKKPQTMSMVGYEDWQCQQCGLGAFSTIMLRSGPAGEKTLCNTCGISFAIHGVLPENRKDLFAVAKSEDQPQQPQQLEQQDNSEAVAVVPEQNGDAAADISMGTPSADAVVAA</sequence>
<protein>
    <submittedName>
        <fullName evidence="8">Chromatin structure-remodeling complex subunit SFH1</fullName>
    </submittedName>
</protein>
<dbReference type="SMART" id="SM00401">
    <property type="entry name" value="ZnF_GATA"/>
    <property type="match status" value="1"/>
</dbReference>
<feature type="region of interest" description="Disordered" evidence="6">
    <location>
        <begin position="227"/>
        <end position="250"/>
    </location>
</feature>
<organism evidence="8 9">
    <name type="scientific">Entomortierella parvispora</name>
    <dbReference type="NCBI Taxonomy" id="205924"/>
    <lineage>
        <taxon>Eukaryota</taxon>
        <taxon>Fungi</taxon>
        <taxon>Fungi incertae sedis</taxon>
        <taxon>Mucoromycota</taxon>
        <taxon>Mortierellomycotina</taxon>
        <taxon>Mortierellomycetes</taxon>
        <taxon>Mortierellales</taxon>
        <taxon>Mortierellaceae</taxon>
        <taxon>Entomortierella</taxon>
    </lineage>
</organism>
<comment type="subcellular location">
    <subcellularLocation>
        <location evidence="1">Nucleus</location>
    </subcellularLocation>
</comment>
<comment type="caution">
    <text evidence="8">The sequence shown here is derived from an EMBL/GenBank/DDBJ whole genome shotgun (WGS) entry which is preliminary data.</text>
</comment>
<dbReference type="Proteomes" id="UP000827284">
    <property type="component" value="Unassembled WGS sequence"/>
</dbReference>